<dbReference type="RefSeq" id="WP_210757440.1">
    <property type="nucleotide sequence ID" value="NZ_CP060139.1"/>
</dbReference>
<dbReference type="GO" id="GO:0015288">
    <property type="term" value="F:porin activity"/>
    <property type="evidence" value="ECO:0007669"/>
    <property type="project" value="TreeGrafter"/>
</dbReference>
<dbReference type="GO" id="GO:0009279">
    <property type="term" value="C:cell outer membrane"/>
    <property type="evidence" value="ECO:0007669"/>
    <property type="project" value="UniProtKB-SubCell"/>
</dbReference>
<dbReference type="GO" id="GO:1990281">
    <property type="term" value="C:efflux pump complex"/>
    <property type="evidence" value="ECO:0007669"/>
    <property type="project" value="TreeGrafter"/>
</dbReference>
<evidence type="ECO:0000313" key="8">
    <source>
        <dbReference type="EMBL" id="QNR22872.1"/>
    </source>
</evidence>
<evidence type="ECO:0000256" key="7">
    <source>
        <dbReference type="ARBA" id="ARBA00023237"/>
    </source>
</evidence>
<gene>
    <name evidence="8" type="ORF">H4K34_10835</name>
</gene>
<keyword evidence="3" id="KW-0813">Transport</keyword>
<evidence type="ECO:0000256" key="5">
    <source>
        <dbReference type="ARBA" id="ARBA00022692"/>
    </source>
</evidence>
<evidence type="ECO:0000256" key="4">
    <source>
        <dbReference type="ARBA" id="ARBA00022452"/>
    </source>
</evidence>
<keyword evidence="7" id="KW-0998">Cell outer membrane</keyword>
<dbReference type="EMBL" id="CP060139">
    <property type="protein sequence ID" value="QNR22872.1"/>
    <property type="molecule type" value="Genomic_DNA"/>
</dbReference>
<comment type="subcellular location">
    <subcellularLocation>
        <location evidence="1">Cell outer membrane</location>
    </subcellularLocation>
</comment>
<keyword evidence="9" id="KW-1185">Reference proteome</keyword>
<comment type="similarity">
    <text evidence="2">Belongs to the outer membrane factor (OMF) (TC 1.B.17) family.</text>
</comment>
<keyword evidence="6" id="KW-0472">Membrane</keyword>
<accession>A0A7H0VAX4</accession>
<evidence type="ECO:0000256" key="1">
    <source>
        <dbReference type="ARBA" id="ARBA00004442"/>
    </source>
</evidence>
<dbReference type="KEGG" id="chyd:H4K34_10835"/>
<dbReference type="InterPro" id="IPR051906">
    <property type="entry name" value="TolC-like"/>
</dbReference>
<evidence type="ECO:0000256" key="2">
    <source>
        <dbReference type="ARBA" id="ARBA00007613"/>
    </source>
</evidence>
<dbReference type="PANTHER" id="PTHR30026">
    <property type="entry name" value="OUTER MEMBRANE PROTEIN TOLC"/>
    <property type="match status" value="1"/>
</dbReference>
<keyword evidence="4" id="KW-1134">Transmembrane beta strand</keyword>
<dbReference type="PANTHER" id="PTHR30026:SF20">
    <property type="entry name" value="OUTER MEMBRANE PROTEIN TOLC"/>
    <property type="match status" value="1"/>
</dbReference>
<dbReference type="InterPro" id="IPR003423">
    <property type="entry name" value="OMP_efflux"/>
</dbReference>
<protein>
    <submittedName>
        <fullName evidence="8">TolC family protein</fullName>
    </submittedName>
</protein>
<proteinExistence type="inferred from homology"/>
<dbReference type="Gene3D" id="1.20.1600.10">
    <property type="entry name" value="Outer membrane efflux proteins (OEP)"/>
    <property type="match status" value="1"/>
</dbReference>
<dbReference type="AlphaFoldDB" id="A0A7H0VAX4"/>
<dbReference type="GO" id="GO:0015562">
    <property type="term" value="F:efflux transmembrane transporter activity"/>
    <property type="evidence" value="ECO:0007669"/>
    <property type="project" value="InterPro"/>
</dbReference>
<evidence type="ECO:0000256" key="6">
    <source>
        <dbReference type="ARBA" id="ARBA00023136"/>
    </source>
</evidence>
<evidence type="ECO:0000313" key="9">
    <source>
        <dbReference type="Proteomes" id="UP000516305"/>
    </source>
</evidence>
<organism evidence="8 9">
    <name type="scientific">Croceimicrobium hydrocarbonivorans</name>
    <dbReference type="NCBI Taxonomy" id="2761580"/>
    <lineage>
        <taxon>Bacteria</taxon>
        <taxon>Pseudomonadati</taxon>
        <taxon>Bacteroidota</taxon>
        <taxon>Flavobacteriia</taxon>
        <taxon>Flavobacteriales</taxon>
        <taxon>Owenweeksiaceae</taxon>
        <taxon>Croceimicrobium</taxon>
    </lineage>
</organism>
<evidence type="ECO:0000256" key="3">
    <source>
        <dbReference type="ARBA" id="ARBA00022448"/>
    </source>
</evidence>
<keyword evidence="5" id="KW-0812">Transmembrane</keyword>
<dbReference type="SUPFAM" id="SSF56954">
    <property type="entry name" value="Outer membrane efflux proteins (OEP)"/>
    <property type="match status" value="1"/>
</dbReference>
<name>A0A7H0VAX4_9FLAO</name>
<sequence>MSKITASLLFTFLALINLQGQNPLPEVWSLTECVEYALQQNITVEQARLRAEVARNNLNTARMDYLPDLRLGNNLFWNFGLNIDPVTNQISRQSRQTVNFQLSSNWTLYNGGAKYNTIAQRNHDLKAAQYDYEAARNDISLLVASSYLQILLNKEIEAVAREQVRITNLQVNRTQKLVNAGTLPEGELLQLEAQQARDEQNLISTQNAVTISQLQLANILQLSNPDAFEIGSPDLGLPDASILDRPAANVFEIAVDKQPSIRAAEMRVLSGEEGVDLAYSGFLPSLSLIGQVATNYSDQIPNVTGTNDMVIPFGYVGNTGDLVYIQQSVPITDGVKPFNDQVSDNLNQLVGFSLQVPIFSRRAVANNLQNAKINADINRLNLDQVKNDLKQTIYQAHNDAKAAKLQFEAAAKSVQASQKAFEYARQRFEVGALNQVDFETAKNNLASAQSQFSQAKFDYIFRVKVLEFYLTNQVNL</sequence>
<reference evidence="8 9" key="1">
    <citation type="submission" date="2020-08" db="EMBL/GenBank/DDBJ databases">
        <title>Croceimicrobium hydrocarbonivorans gen. nov., sp. nov., a novel marine bacterium isolated from a bacterial consortium that degrades polyethylene terephthalate.</title>
        <authorList>
            <person name="Liu R."/>
        </authorList>
    </citation>
    <scope>NUCLEOTIDE SEQUENCE [LARGE SCALE GENOMIC DNA]</scope>
    <source>
        <strain evidence="8 9">A20-9</strain>
    </source>
</reference>
<dbReference type="Proteomes" id="UP000516305">
    <property type="component" value="Chromosome"/>
</dbReference>
<dbReference type="Pfam" id="PF02321">
    <property type="entry name" value="OEP"/>
    <property type="match status" value="2"/>
</dbReference>